<evidence type="ECO:0000313" key="2">
    <source>
        <dbReference type="EMBL" id="QKZ17162.1"/>
    </source>
</evidence>
<evidence type="ECO:0000313" key="3">
    <source>
        <dbReference type="Proteomes" id="UP000509418"/>
    </source>
</evidence>
<accession>A0A7H8T246</accession>
<sequence>MNTTTSTAAEEFADLPNAPVTQRRWVTVATGDHVSGVFWHTQKPTVVLLHDVGSSARAWDEVLLALDRPAVALDLPGHGRSSQRERGDYRPRRLAATLEETARSFTPGGVPVVGFGFGALAAVALKARFPHSVGRLVLVDALPGTLSPGLRLWPARSPDFTTREEAAAWLEERGAPEAARLAEMETEQAADGTWSWRHHLGSLPSEAPTTLDDETLWEQLAAIPFPLLVRTEGGPLDAVSLDRFRARVPDGDIVTTRADPRALADVLRPLTH</sequence>
<dbReference type="Gene3D" id="3.40.50.1820">
    <property type="entry name" value="alpha/beta hydrolase"/>
    <property type="match status" value="1"/>
</dbReference>
<dbReference type="RefSeq" id="WP_176574558.1">
    <property type="nucleotide sequence ID" value="NZ_CP056041.1"/>
</dbReference>
<dbReference type="Pfam" id="PF12697">
    <property type="entry name" value="Abhydrolase_6"/>
    <property type="match status" value="1"/>
</dbReference>
<keyword evidence="2" id="KW-0378">Hydrolase</keyword>
<dbReference type="PRINTS" id="PR00111">
    <property type="entry name" value="ABHYDROLASE"/>
</dbReference>
<organism evidence="2 3">
    <name type="scientific">Streptomyces chartreusis</name>
    <dbReference type="NCBI Taxonomy" id="1969"/>
    <lineage>
        <taxon>Bacteria</taxon>
        <taxon>Bacillati</taxon>
        <taxon>Actinomycetota</taxon>
        <taxon>Actinomycetes</taxon>
        <taxon>Kitasatosporales</taxon>
        <taxon>Streptomycetaceae</taxon>
        <taxon>Streptomyces</taxon>
    </lineage>
</organism>
<dbReference type="GO" id="GO:0016787">
    <property type="term" value="F:hydrolase activity"/>
    <property type="evidence" value="ECO:0007669"/>
    <property type="project" value="UniProtKB-KW"/>
</dbReference>
<dbReference type="InterPro" id="IPR000073">
    <property type="entry name" value="AB_hydrolase_1"/>
</dbReference>
<dbReference type="SUPFAM" id="SSF53474">
    <property type="entry name" value="alpha/beta-Hydrolases"/>
    <property type="match status" value="1"/>
</dbReference>
<dbReference type="GO" id="GO:0016020">
    <property type="term" value="C:membrane"/>
    <property type="evidence" value="ECO:0007669"/>
    <property type="project" value="TreeGrafter"/>
</dbReference>
<gene>
    <name evidence="2" type="ORF">HUT05_07150</name>
</gene>
<name>A0A7H8T246_STRCX</name>
<dbReference type="InterPro" id="IPR029058">
    <property type="entry name" value="AB_hydrolase_fold"/>
</dbReference>
<keyword evidence="3" id="KW-1185">Reference proteome</keyword>
<dbReference type="InterPro" id="IPR050266">
    <property type="entry name" value="AB_hydrolase_sf"/>
</dbReference>
<proteinExistence type="predicted"/>
<dbReference type="PANTHER" id="PTHR43798">
    <property type="entry name" value="MONOACYLGLYCEROL LIPASE"/>
    <property type="match status" value="1"/>
</dbReference>
<dbReference type="PANTHER" id="PTHR43798:SF33">
    <property type="entry name" value="HYDROLASE, PUTATIVE (AFU_ORTHOLOGUE AFUA_2G14860)-RELATED"/>
    <property type="match status" value="1"/>
</dbReference>
<evidence type="ECO:0000259" key="1">
    <source>
        <dbReference type="Pfam" id="PF12697"/>
    </source>
</evidence>
<reference evidence="2 3" key="1">
    <citation type="submission" date="2020-06" db="EMBL/GenBank/DDBJ databases">
        <title>Genome mining for natural products.</title>
        <authorList>
            <person name="Zhang B."/>
            <person name="Shi J."/>
            <person name="Ge H."/>
        </authorList>
    </citation>
    <scope>NUCLEOTIDE SEQUENCE [LARGE SCALE GENOMIC DNA]</scope>
    <source>
        <strain evidence="2 3">NA02069</strain>
    </source>
</reference>
<dbReference type="AlphaFoldDB" id="A0A7H8T246"/>
<protein>
    <submittedName>
        <fullName evidence="2">Alpha/beta hydrolase</fullName>
    </submittedName>
</protein>
<dbReference type="EMBL" id="CP056041">
    <property type="protein sequence ID" value="QKZ17162.1"/>
    <property type="molecule type" value="Genomic_DNA"/>
</dbReference>
<dbReference type="Proteomes" id="UP000509418">
    <property type="component" value="Chromosome"/>
</dbReference>
<feature type="domain" description="AB hydrolase-1" evidence="1">
    <location>
        <begin position="46"/>
        <end position="254"/>
    </location>
</feature>